<dbReference type="EMBL" id="CP058690">
    <property type="protein sequence ID" value="QLH15181.1"/>
    <property type="molecule type" value="Genomic_DNA"/>
</dbReference>
<dbReference type="SUPFAM" id="SSF53850">
    <property type="entry name" value="Periplasmic binding protein-like II"/>
    <property type="match status" value="1"/>
</dbReference>
<dbReference type="PRINTS" id="PR00039">
    <property type="entry name" value="HTHLYSR"/>
</dbReference>
<dbReference type="InterPro" id="IPR005119">
    <property type="entry name" value="LysR_subst-bd"/>
</dbReference>
<dbReference type="PANTHER" id="PTHR30346">
    <property type="entry name" value="TRANSCRIPTIONAL DUAL REGULATOR HCAR-RELATED"/>
    <property type="match status" value="1"/>
</dbReference>
<dbReference type="Proteomes" id="UP000509322">
    <property type="component" value="Chromosome 2"/>
</dbReference>
<evidence type="ECO:0000256" key="2">
    <source>
        <dbReference type="ARBA" id="ARBA00023015"/>
    </source>
</evidence>
<evidence type="ECO:0000259" key="5">
    <source>
        <dbReference type="PROSITE" id="PS50931"/>
    </source>
</evidence>
<sequence length="306" mass="33178">MVRFTLRQCAYFRAVAEHGGIAQAARALNISQPSVAQALEKLEDVTRLVLFERHHARGLTLTLQGRLFLEHVNRLEEQAGQVEREAAALAAETAGEIRLGVFRTLSPFYAAGLIRSFGEVVPGVIVRQREMALANLADALRDGSIDLALTYDRGSDPQGLAFVQLAALRPMVVLAADHPLAGRDSIDLADLADEPYVMLEGPGSRSYFEELLAESGISPPVSYVSTSLEAVRSAVAAGFGFTLLVMRPPSSMTYDGGEVRTLPITNDLRPLRIVLASRDGAHRGLVARRFTQHAIGYFAARHHAPA</sequence>
<proteinExistence type="inferred from homology"/>
<evidence type="ECO:0000256" key="1">
    <source>
        <dbReference type="ARBA" id="ARBA00009437"/>
    </source>
</evidence>
<protein>
    <submittedName>
        <fullName evidence="6">LysR family transcriptional regulator</fullName>
    </submittedName>
</protein>
<dbReference type="Pfam" id="PF00126">
    <property type="entry name" value="HTH_1"/>
    <property type="match status" value="1"/>
</dbReference>
<keyword evidence="3" id="KW-0238">DNA-binding</keyword>
<comment type="similarity">
    <text evidence="1">Belongs to the LysR transcriptional regulatory family.</text>
</comment>
<evidence type="ECO:0000256" key="4">
    <source>
        <dbReference type="ARBA" id="ARBA00023163"/>
    </source>
</evidence>
<name>A0A7H9BZE8_PARPN</name>
<dbReference type="InterPro" id="IPR000847">
    <property type="entry name" value="LysR_HTH_N"/>
</dbReference>
<dbReference type="SUPFAM" id="SSF46785">
    <property type="entry name" value="Winged helix' DNA-binding domain"/>
    <property type="match status" value="1"/>
</dbReference>
<dbReference type="CDD" id="cd08412">
    <property type="entry name" value="PBP2_PAO1_like"/>
    <property type="match status" value="1"/>
</dbReference>
<dbReference type="Pfam" id="PF03466">
    <property type="entry name" value="LysR_substrate"/>
    <property type="match status" value="1"/>
</dbReference>
<dbReference type="PANTHER" id="PTHR30346:SF0">
    <property type="entry name" value="HCA OPERON TRANSCRIPTIONAL ACTIVATOR HCAR"/>
    <property type="match status" value="1"/>
</dbReference>
<dbReference type="PROSITE" id="PS50931">
    <property type="entry name" value="HTH_LYSR"/>
    <property type="match status" value="1"/>
</dbReference>
<dbReference type="Gene3D" id="1.10.10.10">
    <property type="entry name" value="Winged helix-like DNA-binding domain superfamily/Winged helix DNA-binding domain"/>
    <property type="match status" value="1"/>
</dbReference>
<dbReference type="GO" id="GO:0032993">
    <property type="term" value="C:protein-DNA complex"/>
    <property type="evidence" value="ECO:0007669"/>
    <property type="project" value="TreeGrafter"/>
</dbReference>
<dbReference type="AlphaFoldDB" id="A0A7H9BZE8"/>
<keyword evidence="4" id="KW-0804">Transcription</keyword>
<organism evidence="6 7">
    <name type="scientific">Paracoccus pantotrophus</name>
    <name type="common">Thiosphaera pantotropha</name>
    <dbReference type="NCBI Taxonomy" id="82367"/>
    <lineage>
        <taxon>Bacteria</taxon>
        <taxon>Pseudomonadati</taxon>
        <taxon>Pseudomonadota</taxon>
        <taxon>Alphaproteobacteria</taxon>
        <taxon>Rhodobacterales</taxon>
        <taxon>Paracoccaceae</taxon>
        <taxon>Paracoccus</taxon>
    </lineage>
</organism>
<gene>
    <name evidence="6" type="ORF">HYQ43_13190</name>
</gene>
<dbReference type="GO" id="GO:0003700">
    <property type="term" value="F:DNA-binding transcription factor activity"/>
    <property type="evidence" value="ECO:0007669"/>
    <property type="project" value="InterPro"/>
</dbReference>
<feature type="domain" description="HTH lysR-type" evidence="5">
    <location>
        <begin position="4"/>
        <end position="62"/>
    </location>
</feature>
<dbReference type="InterPro" id="IPR036390">
    <property type="entry name" value="WH_DNA-bd_sf"/>
</dbReference>
<reference evidence="6 7" key="1">
    <citation type="submission" date="2020-07" db="EMBL/GenBank/DDBJ databases">
        <title>The complete genome of Paracoccus pantotrophus ACCC 10489.</title>
        <authorList>
            <person name="Si Y."/>
        </authorList>
    </citation>
    <scope>NUCLEOTIDE SEQUENCE [LARGE SCALE GENOMIC DNA]</scope>
    <source>
        <strain evidence="6 7">ACCC10489</strain>
    </source>
</reference>
<keyword evidence="2" id="KW-0805">Transcription regulation</keyword>
<evidence type="ECO:0000313" key="7">
    <source>
        <dbReference type="Proteomes" id="UP000509322"/>
    </source>
</evidence>
<evidence type="ECO:0000256" key="3">
    <source>
        <dbReference type="ARBA" id="ARBA00023125"/>
    </source>
</evidence>
<accession>A0A7H9BZE8</accession>
<dbReference type="Gene3D" id="3.40.190.10">
    <property type="entry name" value="Periplasmic binding protein-like II"/>
    <property type="match status" value="2"/>
</dbReference>
<dbReference type="GO" id="GO:0003677">
    <property type="term" value="F:DNA binding"/>
    <property type="evidence" value="ECO:0007669"/>
    <property type="project" value="UniProtKB-KW"/>
</dbReference>
<dbReference type="InterPro" id="IPR036388">
    <property type="entry name" value="WH-like_DNA-bd_sf"/>
</dbReference>
<evidence type="ECO:0000313" key="6">
    <source>
        <dbReference type="EMBL" id="QLH15181.1"/>
    </source>
</evidence>
<dbReference type="RefSeq" id="WP_024845055.1">
    <property type="nucleotide sequence ID" value="NZ_CP038203.1"/>
</dbReference>